<evidence type="ECO:0000313" key="2">
    <source>
        <dbReference type="Proteomes" id="UP000541444"/>
    </source>
</evidence>
<dbReference type="EMBL" id="JACGCM010000622">
    <property type="protein sequence ID" value="KAF6169980.1"/>
    <property type="molecule type" value="Genomic_DNA"/>
</dbReference>
<evidence type="ECO:0000313" key="1">
    <source>
        <dbReference type="EMBL" id="KAF6169980.1"/>
    </source>
</evidence>
<proteinExistence type="predicted"/>
<gene>
    <name evidence="1" type="ORF">GIB67_034372</name>
</gene>
<dbReference type="Proteomes" id="UP000541444">
    <property type="component" value="Unassembled WGS sequence"/>
</dbReference>
<reference evidence="1 2" key="1">
    <citation type="journal article" date="2020" name="IScience">
        <title>Genome Sequencing of the Endangered Kingdonia uniflora (Circaeasteraceae, Ranunculales) Reveals Potential Mechanisms of Evolutionary Specialization.</title>
        <authorList>
            <person name="Sun Y."/>
            <person name="Deng T."/>
            <person name="Zhang A."/>
            <person name="Moore M.J."/>
            <person name="Landis J.B."/>
            <person name="Lin N."/>
            <person name="Zhang H."/>
            <person name="Zhang X."/>
            <person name="Huang J."/>
            <person name="Zhang X."/>
            <person name="Sun H."/>
            <person name="Wang H."/>
        </authorList>
    </citation>
    <scope>NUCLEOTIDE SEQUENCE [LARGE SCALE GENOMIC DNA]</scope>
    <source>
        <strain evidence="1">TB1705</strain>
        <tissue evidence="1">Leaf</tissue>
    </source>
</reference>
<name>A0A7J7NSF6_9MAGN</name>
<keyword evidence="2" id="KW-1185">Reference proteome</keyword>
<organism evidence="1 2">
    <name type="scientific">Kingdonia uniflora</name>
    <dbReference type="NCBI Taxonomy" id="39325"/>
    <lineage>
        <taxon>Eukaryota</taxon>
        <taxon>Viridiplantae</taxon>
        <taxon>Streptophyta</taxon>
        <taxon>Embryophyta</taxon>
        <taxon>Tracheophyta</taxon>
        <taxon>Spermatophyta</taxon>
        <taxon>Magnoliopsida</taxon>
        <taxon>Ranunculales</taxon>
        <taxon>Circaeasteraceae</taxon>
        <taxon>Kingdonia</taxon>
    </lineage>
</organism>
<sequence>MWQPLPAAIIFYLSMFMNSELLLYARTPLLFFDPQSQSLLLSGRPFICTNRGLCSGAHL</sequence>
<accession>A0A7J7NSF6</accession>
<comment type="caution">
    <text evidence="1">The sequence shown here is derived from an EMBL/GenBank/DDBJ whole genome shotgun (WGS) entry which is preliminary data.</text>
</comment>
<protein>
    <submittedName>
        <fullName evidence="1">Uncharacterized protein</fullName>
    </submittedName>
</protein>
<dbReference type="AlphaFoldDB" id="A0A7J7NSF6"/>